<keyword evidence="3" id="KW-1185">Reference proteome</keyword>
<dbReference type="InParanoid" id="A0A7M7KB81"/>
<keyword evidence="1" id="KW-0812">Transmembrane</keyword>
<dbReference type="KEGG" id="vde:111251117"/>
<reference evidence="2" key="1">
    <citation type="submission" date="2021-01" db="UniProtKB">
        <authorList>
            <consortium name="EnsemblMetazoa"/>
        </authorList>
    </citation>
    <scope>IDENTIFICATION</scope>
</reference>
<evidence type="ECO:0008006" key="4">
    <source>
        <dbReference type="Google" id="ProtNLM"/>
    </source>
</evidence>
<keyword evidence="1" id="KW-1133">Transmembrane helix</keyword>
<dbReference type="AlphaFoldDB" id="A0A7M7KB81"/>
<protein>
    <recommendedName>
        <fullName evidence="4">Ionotropic glutamate receptor C-terminal domain-containing protein</fullName>
    </recommendedName>
</protein>
<dbReference type="Gene3D" id="3.40.190.10">
    <property type="entry name" value="Periplasmic binding protein-like II"/>
    <property type="match status" value="1"/>
</dbReference>
<proteinExistence type="predicted"/>
<dbReference type="Proteomes" id="UP000594260">
    <property type="component" value="Unplaced"/>
</dbReference>
<feature type="transmembrane region" description="Helical" evidence="1">
    <location>
        <begin position="99"/>
        <end position="118"/>
    </location>
</feature>
<evidence type="ECO:0000313" key="3">
    <source>
        <dbReference type="Proteomes" id="UP000594260"/>
    </source>
</evidence>
<organism evidence="2 3">
    <name type="scientific">Varroa destructor</name>
    <name type="common">Honeybee mite</name>
    <dbReference type="NCBI Taxonomy" id="109461"/>
    <lineage>
        <taxon>Eukaryota</taxon>
        <taxon>Metazoa</taxon>
        <taxon>Ecdysozoa</taxon>
        <taxon>Arthropoda</taxon>
        <taxon>Chelicerata</taxon>
        <taxon>Arachnida</taxon>
        <taxon>Acari</taxon>
        <taxon>Parasitiformes</taxon>
        <taxon>Mesostigmata</taxon>
        <taxon>Gamasina</taxon>
        <taxon>Dermanyssoidea</taxon>
        <taxon>Varroidae</taxon>
        <taxon>Varroa</taxon>
    </lineage>
</organism>
<evidence type="ECO:0000256" key="1">
    <source>
        <dbReference type="SAM" id="Phobius"/>
    </source>
</evidence>
<feature type="transmembrane region" description="Helical" evidence="1">
    <location>
        <begin position="165"/>
        <end position="188"/>
    </location>
</feature>
<dbReference type="EnsemblMetazoa" id="XM_022807422">
    <property type="protein sequence ID" value="XP_022663157"/>
    <property type="gene ID" value="LOC111251117"/>
</dbReference>
<keyword evidence="1" id="KW-0472">Membrane</keyword>
<dbReference type="RefSeq" id="XP_022663157.1">
    <property type="nucleotide sequence ID" value="XM_022807422.1"/>
</dbReference>
<dbReference type="GeneID" id="111251117"/>
<sequence>MKPLNRKVLFVRYSIVPPLDKAYGMVEEETGRLTGMLATVLAGKADVAAGPFPVHPRMNDLLHDMARSSDSFTAFGIISGMKNDYVQAPTSFTDAFDSLSWVLLFLCLLAIVGILLGYRLVTGQGGSKTIADTLIKWLFNGYAVLLQEATSEKPSTFWFERVVTLLWLVSCMLLSNSFAGTMRANLIVIQPTFRFKSLYDVLQHPEMTVVYPANTPAENMINRTAYDPVYGNRLREHMRTNSYATTLPGLQEDWLRDKLASRKAIVFMEQKYFTSRCIARWCVNSNYLFFVSNLFDMFLGVFSSKDLPSRLNNAIDMQ</sequence>
<accession>A0A7M7KB81</accession>
<dbReference type="OrthoDB" id="10331848at2759"/>
<name>A0A7M7KB81_VARDE</name>
<evidence type="ECO:0000313" key="2">
    <source>
        <dbReference type="EnsemblMetazoa" id="XP_022663157"/>
    </source>
</evidence>